<accession>A0A7S2W798</accession>
<name>A0A7S2W798_9STRA</name>
<keyword evidence="4" id="KW-0808">Transferase</keyword>
<dbReference type="SUPFAM" id="SSF53383">
    <property type="entry name" value="PLP-dependent transferases"/>
    <property type="match status" value="1"/>
</dbReference>
<evidence type="ECO:0000256" key="2">
    <source>
        <dbReference type="ARBA" id="ARBA00011738"/>
    </source>
</evidence>
<dbReference type="CDD" id="cd00609">
    <property type="entry name" value="AAT_like"/>
    <property type="match status" value="1"/>
</dbReference>
<gene>
    <name evidence="8" type="ORF">EANT1437_LOCUS7326</name>
</gene>
<comment type="similarity">
    <text evidence="6">Belongs to the class-I pyridoxal-phosphate-dependent aminotransferase family. Alanine aminotransferase subfamily.</text>
</comment>
<comment type="cofactor">
    <cofactor evidence="1">
        <name>pyridoxal 5'-phosphate</name>
        <dbReference type="ChEBI" id="CHEBI:597326"/>
    </cofactor>
</comment>
<dbReference type="InterPro" id="IPR015421">
    <property type="entry name" value="PyrdxlP-dep_Trfase_major"/>
</dbReference>
<dbReference type="Gene3D" id="3.90.1150.10">
    <property type="entry name" value="Aspartate Aminotransferase, domain 1"/>
    <property type="match status" value="1"/>
</dbReference>
<dbReference type="Pfam" id="PF00155">
    <property type="entry name" value="Aminotran_1_2"/>
    <property type="match status" value="1"/>
</dbReference>
<dbReference type="GO" id="GO:0004021">
    <property type="term" value="F:L-alanine:2-oxoglutarate aminotransferase activity"/>
    <property type="evidence" value="ECO:0007669"/>
    <property type="project" value="TreeGrafter"/>
</dbReference>
<dbReference type="InterPro" id="IPR015424">
    <property type="entry name" value="PyrdxlP-dep_Trfase"/>
</dbReference>
<organism evidence="8">
    <name type="scientific">Eucampia antarctica</name>
    <dbReference type="NCBI Taxonomy" id="49252"/>
    <lineage>
        <taxon>Eukaryota</taxon>
        <taxon>Sar</taxon>
        <taxon>Stramenopiles</taxon>
        <taxon>Ochrophyta</taxon>
        <taxon>Bacillariophyta</taxon>
        <taxon>Mediophyceae</taxon>
        <taxon>Biddulphiophycidae</taxon>
        <taxon>Hemiaulales</taxon>
        <taxon>Hemiaulaceae</taxon>
        <taxon>Eucampia</taxon>
    </lineage>
</organism>
<dbReference type="AlphaFoldDB" id="A0A7S2W798"/>
<dbReference type="UniPathway" id="UPA00528">
    <property type="reaction ID" value="UER00586"/>
</dbReference>
<dbReference type="FunFam" id="3.40.640.10:FF:000012">
    <property type="entry name" value="alanine aminotransferase 2"/>
    <property type="match status" value="1"/>
</dbReference>
<dbReference type="FunFam" id="1.10.287.1970:FF:000001">
    <property type="entry name" value="Alanine aminotransferase 2"/>
    <property type="match status" value="1"/>
</dbReference>
<dbReference type="Gene3D" id="1.10.287.1970">
    <property type="match status" value="1"/>
</dbReference>
<evidence type="ECO:0000256" key="5">
    <source>
        <dbReference type="ARBA" id="ARBA00022898"/>
    </source>
</evidence>
<dbReference type="PANTHER" id="PTHR11751">
    <property type="entry name" value="ALANINE AMINOTRANSFERASE"/>
    <property type="match status" value="1"/>
</dbReference>
<dbReference type="InterPro" id="IPR015422">
    <property type="entry name" value="PyrdxlP-dep_Trfase_small"/>
</dbReference>
<dbReference type="PANTHER" id="PTHR11751:SF29">
    <property type="entry name" value="ALANINE TRANSAMINASE"/>
    <property type="match status" value="1"/>
</dbReference>
<comment type="subunit">
    <text evidence="2">Homodimer.</text>
</comment>
<proteinExistence type="inferred from homology"/>
<evidence type="ECO:0000256" key="3">
    <source>
        <dbReference type="ARBA" id="ARBA00022576"/>
    </source>
</evidence>
<evidence type="ECO:0000313" key="8">
    <source>
        <dbReference type="EMBL" id="CAD9672431.1"/>
    </source>
</evidence>
<protein>
    <recommendedName>
        <fullName evidence="7">Aminotransferase class I/classII large domain-containing protein</fullName>
    </recommendedName>
</protein>
<evidence type="ECO:0000259" key="7">
    <source>
        <dbReference type="Pfam" id="PF00155"/>
    </source>
</evidence>
<dbReference type="GO" id="GO:0030170">
    <property type="term" value="F:pyridoxal phosphate binding"/>
    <property type="evidence" value="ECO:0007669"/>
    <property type="project" value="InterPro"/>
</dbReference>
<reference evidence="8" key="1">
    <citation type="submission" date="2021-01" db="EMBL/GenBank/DDBJ databases">
        <authorList>
            <person name="Corre E."/>
            <person name="Pelletier E."/>
            <person name="Niang G."/>
            <person name="Scheremetjew M."/>
            <person name="Finn R."/>
            <person name="Kale V."/>
            <person name="Holt S."/>
            <person name="Cochrane G."/>
            <person name="Meng A."/>
            <person name="Brown T."/>
            <person name="Cohen L."/>
        </authorList>
    </citation>
    <scope>NUCLEOTIDE SEQUENCE</scope>
    <source>
        <strain evidence="8">CCMP1452</strain>
    </source>
</reference>
<feature type="domain" description="Aminotransferase class I/classII large" evidence="7">
    <location>
        <begin position="134"/>
        <end position="492"/>
    </location>
</feature>
<dbReference type="EMBL" id="HBHI01014270">
    <property type="protein sequence ID" value="CAD9672431.1"/>
    <property type="molecule type" value="Transcribed_RNA"/>
</dbReference>
<evidence type="ECO:0000256" key="4">
    <source>
        <dbReference type="ARBA" id="ARBA00022679"/>
    </source>
</evidence>
<dbReference type="FunFam" id="3.90.1150.10:FF:000151">
    <property type="entry name" value="Alanine aminotransferase 2"/>
    <property type="match status" value="1"/>
</dbReference>
<dbReference type="InterPro" id="IPR045088">
    <property type="entry name" value="ALAT1/2-like"/>
</dbReference>
<keyword evidence="3" id="KW-0032">Aminotransferase</keyword>
<dbReference type="GO" id="GO:0042853">
    <property type="term" value="P:L-alanine catabolic process"/>
    <property type="evidence" value="ECO:0007669"/>
    <property type="project" value="UniProtKB-UniPathway"/>
</dbReference>
<dbReference type="Gene3D" id="3.40.640.10">
    <property type="entry name" value="Type I PLP-dependent aspartate aminotransferase-like (Major domain)"/>
    <property type="match status" value="1"/>
</dbReference>
<evidence type="ECO:0000256" key="1">
    <source>
        <dbReference type="ARBA" id="ARBA00001933"/>
    </source>
</evidence>
<evidence type="ECO:0000256" key="6">
    <source>
        <dbReference type="ARBA" id="ARBA00025785"/>
    </source>
</evidence>
<keyword evidence="5" id="KW-0663">Pyridoxal phosphate</keyword>
<sequence>MLIQQIQDEVGPTTIIKDPYEAQPSHDMRSPMISGGMLEKADFPVDEIKKTFAWNTDTMSQNLRKMQYAVRGQVVLKADILKNEGRQIIFTNIGNPHAVGQKSITYYRQILALCDLPAEYGVDHPVASQMFPADVLERARKYRAAIGSSGTGAYTNSQGIALFRDNIAKYISNRDGHPAHPGNIFLTNGASAGIQNCLTALISSDEDAIMIPIPQYPIYSALITLLGGQQVGYALDENMGWQVTQEVLEKSLADATAKGQKVKALAVINPGNPTGQVLDFAALEVLCLFCAKNGIVLLADEVYQRNVYVDNKEFISIKKVACESPGCKNLELISFHSTSKGLIGECGRRGGYMELHNICPDVQSELYKLACTGLCSGVAGQIMTSLMVEPPVKGDDSYDQFQQEEFDILSSLIRRSTSLVKGLNAIPGITCQTAEGSMYAFPSIQIPLGAIEAAKADGQSPDTFYALSLLEATGICVVPASGFGQEKGRIGFRTTFLPPEDTLNQAIAGLEMHHEIFCKRYA</sequence>
<dbReference type="InterPro" id="IPR004839">
    <property type="entry name" value="Aminotransferase_I/II_large"/>
</dbReference>